<accession>A0A858NR31</accession>
<proteinExistence type="predicted"/>
<protein>
    <submittedName>
        <fullName evidence="2">Uncharacterized protein</fullName>
    </submittedName>
</protein>
<name>A0A858NR31_9CAUD</name>
<gene>
    <name evidence="2" type="ORF">XccvBFoX5_gp56</name>
</gene>
<evidence type="ECO:0000313" key="3">
    <source>
        <dbReference type="Proteomes" id="UP000671877"/>
    </source>
</evidence>
<evidence type="ECO:0000256" key="1">
    <source>
        <dbReference type="SAM" id="MobiDB-lite"/>
    </source>
</evidence>
<feature type="region of interest" description="Disordered" evidence="1">
    <location>
        <begin position="1"/>
        <end position="29"/>
    </location>
</feature>
<sequence length="29" mass="2974">MARRIAQRSPSAPGGLRVTPAGARRVGKG</sequence>
<dbReference type="EMBL" id="MT161384">
    <property type="protein sequence ID" value="QJB22034.1"/>
    <property type="molecule type" value="Genomic_DNA"/>
</dbReference>
<evidence type="ECO:0000313" key="2">
    <source>
        <dbReference type="EMBL" id="QJB22034.1"/>
    </source>
</evidence>
<reference evidence="2 3" key="1">
    <citation type="submission" date="2020-03" db="EMBL/GenBank/DDBJ databases">
        <title>Development of an integrated pest management strategy to control Xanthomonas campestris pv. campestris by using bacteriophages.</title>
        <authorList>
            <person name="Holtappels D."/>
            <person name="Rombouts S."/>
            <person name="Lavigne R."/>
            <person name="Wagemans J."/>
        </authorList>
    </citation>
    <scope>NUCLEOTIDE SEQUENCE [LARGE SCALE GENOMIC DNA]</scope>
</reference>
<dbReference type="Proteomes" id="UP000671877">
    <property type="component" value="Segment"/>
</dbReference>
<keyword evidence="3" id="KW-1185">Reference proteome</keyword>
<organism evidence="2 3">
    <name type="scientific">Xanthomonas phage FoX5</name>
    <dbReference type="NCBI Taxonomy" id="2723901"/>
    <lineage>
        <taxon>Viruses</taxon>
        <taxon>Duplodnaviria</taxon>
        <taxon>Heunggongvirae</taxon>
        <taxon>Uroviricota</taxon>
        <taxon>Caudoviricetes</taxon>
        <taxon>Foxunavirus</taxon>
        <taxon>Foxunavirus fox5</taxon>
    </lineage>
</organism>